<proteinExistence type="predicted"/>
<comment type="caution">
    <text evidence="2">The sequence shown here is derived from an EMBL/GenBank/DDBJ whole genome shotgun (WGS) entry which is preliminary data.</text>
</comment>
<feature type="transmembrane region" description="Helical" evidence="1">
    <location>
        <begin position="6"/>
        <end position="26"/>
    </location>
</feature>
<dbReference type="Pfam" id="PF13160">
    <property type="entry name" value="DUF3995"/>
    <property type="match status" value="1"/>
</dbReference>
<keyword evidence="1" id="KW-0812">Transmembrane</keyword>
<dbReference type="InterPro" id="IPR025058">
    <property type="entry name" value="DUF3995"/>
</dbReference>
<dbReference type="EMBL" id="JACXJA010000020">
    <property type="protein sequence ID" value="MBD2863471.1"/>
    <property type="molecule type" value="Genomic_DNA"/>
</dbReference>
<sequence length="143" mass="15736">MVTIIVVLAACILFAIGLLHVFWALGGQWGTRAVIPEQEGERAFVPGVWETLLIALLVSSAGLFLLLRTGLVEFSFPAQDFIVRVGVWVCAVVFALRVIGEFNLFGIFKKKRATTFSKMDTYLYVPLCAFLSLAFVLAIGYGE</sequence>
<protein>
    <submittedName>
        <fullName evidence="2">DUF3995 domain-containing protein</fullName>
    </submittedName>
</protein>
<keyword evidence="1" id="KW-0472">Membrane</keyword>
<feature type="transmembrane region" description="Helical" evidence="1">
    <location>
        <begin position="47"/>
        <end position="69"/>
    </location>
</feature>
<name>A0A927CCJ5_9BACL</name>
<accession>A0A927CCJ5</accession>
<evidence type="ECO:0000256" key="1">
    <source>
        <dbReference type="SAM" id="Phobius"/>
    </source>
</evidence>
<keyword evidence="3" id="KW-1185">Reference proteome</keyword>
<evidence type="ECO:0000313" key="2">
    <source>
        <dbReference type="EMBL" id="MBD2863471.1"/>
    </source>
</evidence>
<dbReference type="Proteomes" id="UP000639396">
    <property type="component" value="Unassembled WGS sequence"/>
</dbReference>
<evidence type="ECO:0000313" key="3">
    <source>
        <dbReference type="Proteomes" id="UP000639396"/>
    </source>
</evidence>
<dbReference type="AlphaFoldDB" id="A0A927CCJ5"/>
<feature type="transmembrane region" description="Helical" evidence="1">
    <location>
        <begin position="81"/>
        <end position="100"/>
    </location>
</feature>
<gene>
    <name evidence="2" type="ORF">IDH45_15870</name>
</gene>
<organism evidence="2 3">
    <name type="scientific">Paenibacillus oceani</name>
    <dbReference type="NCBI Taxonomy" id="2772510"/>
    <lineage>
        <taxon>Bacteria</taxon>
        <taxon>Bacillati</taxon>
        <taxon>Bacillota</taxon>
        <taxon>Bacilli</taxon>
        <taxon>Bacillales</taxon>
        <taxon>Paenibacillaceae</taxon>
        <taxon>Paenibacillus</taxon>
    </lineage>
</organism>
<reference evidence="2" key="1">
    <citation type="submission" date="2020-09" db="EMBL/GenBank/DDBJ databases">
        <title>A novel bacterium of genus Paenibacillus, isolated from South China Sea.</title>
        <authorList>
            <person name="Huang H."/>
            <person name="Mo K."/>
            <person name="Hu Y."/>
        </authorList>
    </citation>
    <scope>NUCLEOTIDE SEQUENCE</scope>
    <source>
        <strain evidence="2">IB182363</strain>
    </source>
</reference>
<dbReference type="RefSeq" id="WP_190929103.1">
    <property type="nucleotide sequence ID" value="NZ_JACXJA010000020.1"/>
</dbReference>
<keyword evidence="1" id="KW-1133">Transmembrane helix</keyword>
<feature type="transmembrane region" description="Helical" evidence="1">
    <location>
        <begin position="121"/>
        <end position="141"/>
    </location>
</feature>